<protein>
    <submittedName>
        <fullName evidence="1">Uncharacterized protein</fullName>
    </submittedName>
</protein>
<dbReference type="Proteomes" id="UP001454036">
    <property type="component" value="Unassembled WGS sequence"/>
</dbReference>
<gene>
    <name evidence="1" type="ORF">LIER_39109</name>
</gene>
<reference evidence="1 2" key="1">
    <citation type="submission" date="2024-01" db="EMBL/GenBank/DDBJ databases">
        <title>The complete chloroplast genome sequence of Lithospermum erythrorhizon: insights into the phylogenetic relationship among Boraginaceae species and the maternal lineages of purple gromwells.</title>
        <authorList>
            <person name="Okada T."/>
            <person name="Watanabe K."/>
        </authorList>
    </citation>
    <scope>NUCLEOTIDE SEQUENCE [LARGE SCALE GENOMIC DNA]</scope>
</reference>
<accession>A0AAV3QF59</accession>
<evidence type="ECO:0000313" key="1">
    <source>
        <dbReference type="EMBL" id="GAA0160812.1"/>
    </source>
</evidence>
<comment type="caution">
    <text evidence="1">The sequence shown here is derived from an EMBL/GenBank/DDBJ whole genome shotgun (WGS) entry which is preliminary data.</text>
</comment>
<keyword evidence="2" id="KW-1185">Reference proteome</keyword>
<dbReference type="AlphaFoldDB" id="A0AAV3QF59"/>
<organism evidence="1 2">
    <name type="scientific">Lithospermum erythrorhizon</name>
    <name type="common">Purple gromwell</name>
    <name type="synonym">Lithospermum officinale var. erythrorhizon</name>
    <dbReference type="NCBI Taxonomy" id="34254"/>
    <lineage>
        <taxon>Eukaryota</taxon>
        <taxon>Viridiplantae</taxon>
        <taxon>Streptophyta</taxon>
        <taxon>Embryophyta</taxon>
        <taxon>Tracheophyta</taxon>
        <taxon>Spermatophyta</taxon>
        <taxon>Magnoliopsida</taxon>
        <taxon>eudicotyledons</taxon>
        <taxon>Gunneridae</taxon>
        <taxon>Pentapetalae</taxon>
        <taxon>asterids</taxon>
        <taxon>lamiids</taxon>
        <taxon>Boraginales</taxon>
        <taxon>Boraginaceae</taxon>
        <taxon>Boraginoideae</taxon>
        <taxon>Lithospermeae</taxon>
        <taxon>Lithospermum</taxon>
    </lineage>
</organism>
<evidence type="ECO:0000313" key="2">
    <source>
        <dbReference type="Proteomes" id="UP001454036"/>
    </source>
</evidence>
<proteinExistence type="predicted"/>
<name>A0AAV3QF59_LITER</name>
<sequence length="301" mass="33994">MGPRVQTRWTAWKEVGSLYVRDSTFIKSQIQAFREAIPVKSSWKAYCEESELIMVGLIHDKMYNPRSNPPVTWANLWEAVQKEADPIKVKVAPMRGKRLPRFSTQLMIRKPLALNAITAPSHSPNTHHTEIISLDEELIVSAQETSGARKEKSAYPSFVRSSKAIIPLLTRTGIGSKNGKMKNVSLGEESSLDCYIARYMKPPYTHPNDLSVSEGHLWNKCIEAFHAVRPLLSDEEGRKYPSSDPMDAFSLPALYMIRVFLCLLSLYVSQFSFDLVPCFILIGSQRSICRNSPLGDERAFV</sequence>
<dbReference type="EMBL" id="BAABME010020577">
    <property type="protein sequence ID" value="GAA0160812.1"/>
    <property type="molecule type" value="Genomic_DNA"/>
</dbReference>